<dbReference type="PANTHER" id="PTHR13844">
    <property type="entry name" value="SWI/SNF-RELATED MATRIX-ASSOCIATED ACTIN-DEPENDENT REGULATOR OF CHROMATIN SUBFAMILY D"/>
    <property type="match status" value="1"/>
</dbReference>
<feature type="compositionally biased region" description="Low complexity" evidence="1">
    <location>
        <begin position="195"/>
        <end position="207"/>
    </location>
</feature>
<dbReference type="SMART" id="SM00151">
    <property type="entry name" value="SWIB"/>
    <property type="match status" value="1"/>
</dbReference>
<evidence type="ECO:0000259" key="2">
    <source>
        <dbReference type="PROSITE" id="PS51925"/>
    </source>
</evidence>
<feature type="compositionally biased region" description="Low complexity" evidence="1">
    <location>
        <begin position="165"/>
        <end position="177"/>
    </location>
</feature>
<dbReference type="InterPro" id="IPR019835">
    <property type="entry name" value="SWIB_domain"/>
</dbReference>
<feature type="region of interest" description="Disordered" evidence="1">
    <location>
        <begin position="149"/>
        <end position="257"/>
    </location>
</feature>
<organism evidence="3 4">
    <name type="scientific">Tilletia horrida</name>
    <dbReference type="NCBI Taxonomy" id="155126"/>
    <lineage>
        <taxon>Eukaryota</taxon>
        <taxon>Fungi</taxon>
        <taxon>Dikarya</taxon>
        <taxon>Basidiomycota</taxon>
        <taxon>Ustilaginomycotina</taxon>
        <taxon>Exobasidiomycetes</taxon>
        <taxon>Tilletiales</taxon>
        <taxon>Tilletiaceae</taxon>
        <taxon>Tilletia</taxon>
    </lineage>
</organism>
<proteinExistence type="predicted"/>
<dbReference type="Proteomes" id="UP001176517">
    <property type="component" value="Unassembled WGS sequence"/>
</dbReference>
<evidence type="ECO:0000313" key="4">
    <source>
        <dbReference type="Proteomes" id="UP001176517"/>
    </source>
</evidence>
<feature type="compositionally biased region" description="Low complexity" evidence="1">
    <location>
        <begin position="1"/>
        <end position="15"/>
    </location>
</feature>
<evidence type="ECO:0000313" key="3">
    <source>
        <dbReference type="EMBL" id="KAK0551367.1"/>
    </source>
</evidence>
<dbReference type="InterPro" id="IPR036885">
    <property type="entry name" value="SWIB_MDM2_dom_sf"/>
</dbReference>
<dbReference type="AlphaFoldDB" id="A0AAN6GQ93"/>
<feature type="domain" description="DM2" evidence="2">
    <location>
        <begin position="282"/>
        <end position="346"/>
    </location>
</feature>
<feature type="compositionally biased region" description="Acidic residues" evidence="1">
    <location>
        <begin position="220"/>
        <end position="231"/>
    </location>
</feature>
<dbReference type="Pfam" id="PF02201">
    <property type="entry name" value="SWIB"/>
    <property type="match status" value="1"/>
</dbReference>
<dbReference type="CDD" id="cd10567">
    <property type="entry name" value="SWIB-MDM2_like"/>
    <property type="match status" value="1"/>
</dbReference>
<protein>
    <recommendedName>
        <fullName evidence="2">DM2 domain-containing protein</fullName>
    </recommendedName>
</protein>
<name>A0AAN6GQ93_9BASI</name>
<dbReference type="EMBL" id="JAPDMZ010000078">
    <property type="protein sequence ID" value="KAK0551367.1"/>
    <property type="molecule type" value="Genomic_DNA"/>
</dbReference>
<comment type="caution">
    <text evidence="3">The sequence shown here is derived from an EMBL/GenBank/DDBJ whole genome shotgun (WGS) entry which is preliminary data.</text>
</comment>
<dbReference type="PROSITE" id="PS51925">
    <property type="entry name" value="SWIB_MDM2"/>
    <property type="match status" value="1"/>
</dbReference>
<keyword evidence="4" id="KW-1185">Reference proteome</keyword>
<accession>A0AAN6GQ93</accession>
<sequence>MAGAPSSPVAPSSSQQPPPASGDSLSEHEHILLRSAIRRILEAADLSSISAKNVREELITLQQQQASATNGNHPAGTILVPPTLDIMSHKKQVNALVKQLFEEVSAQKEQEAEAAAALAAVSRASPAWNMQAQQQSSASRSTFAAAGGIALPGMGSAPPAPPPSTSAHRPSTAASTSVPQVKKRKREDVLPSRQSSTLPSSPAGSSSQNGAPNGYRDDDIVAELEELDDDTGTVLSSKARKLSKNHKAKRAPNPNNPFNKPLVLSAAMAEVCGSSEVSAFCTDASNRVFATAEAEILAMRTQLSRPQVVKQLWAYIKGNELQNPQNKRQILCDSKLKNLFGKSMVE</sequence>
<dbReference type="InterPro" id="IPR003121">
    <property type="entry name" value="SWIB_MDM2_domain"/>
</dbReference>
<gene>
    <name evidence="3" type="ORF">OC846_003328</name>
</gene>
<evidence type="ECO:0000256" key="1">
    <source>
        <dbReference type="SAM" id="MobiDB-lite"/>
    </source>
</evidence>
<dbReference type="SUPFAM" id="SSF47592">
    <property type="entry name" value="SWIB/MDM2 domain"/>
    <property type="match status" value="1"/>
</dbReference>
<feature type="region of interest" description="Disordered" evidence="1">
    <location>
        <begin position="1"/>
        <end position="28"/>
    </location>
</feature>
<dbReference type="Gene3D" id="1.10.245.10">
    <property type="entry name" value="SWIB/MDM2 domain"/>
    <property type="match status" value="1"/>
</dbReference>
<reference evidence="3" key="1">
    <citation type="journal article" date="2023" name="PhytoFront">
        <title>Draft Genome Resources of Seven Strains of Tilletia horrida, Causal Agent of Kernel Smut of Rice.</title>
        <authorList>
            <person name="Khanal S."/>
            <person name="Antony Babu S."/>
            <person name="Zhou X.G."/>
        </authorList>
    </citation>
    <scope>NUCLEOTIDE SEQUENCE</scope>
    <source>
        <strain evidence="3">TX6</strain>
    </source>
</reference>
<feature type="compositionally biased region" description="Basic residues" evidence="1">
    <location>
        <begin position="238"/>
        <end position="250"/>
    </location>
</feature>